<evidence type="ECO:0000256" key="1">
    <source>
        <dbReference type="SAM" id="SignalP"/>
    </source>
</evidence>
<dbReference type="RefSeq" id="WP_142872146.1">
    <property type="nucleotide sequence ID" value="NZ_CP045503.2"/>
</dbReference>
<feature type="chain" id="PRO_5045462454" description="Secreted protein" evidence="1">
    <location>
        <begin position="28"/>
        <end position="84"/>
    </location>
</feature>
<accession>A0ABX6V2C6</accession>
<name>A0ABX6V2C6_9GAMM</name>
<feature type="signal peptide" evidence="1">
    <location>
        <begin position="1"/>
        <end position="27"/>
    </location>
</feature>
<keyword evidence="3" id="KW-1185">Reference proteome</keyword>
<proteinExistence type="predicted"/>
<reference evidence="2" key="1">
    <citation type="submission" date="2021-07" db="EMBL/GenBank/DDBJ databases">
        <title>Shewanella sp. YLB-07 whole genome sequence.</title>
        <authorList>
            <person name="Yu L."/>
        </authorList>
    </citation>
    <scope>NUCLEOTIDE SEQUENCE</scope>
    <source>
        <strain evidence="2">YLB-08</strain>
    </source>
</reference>
<organism evidence="2 3">
    <name type="scientific">Shewanella eurypsychrophilus</name>
    <dbReference type="NCBI Taxonomy" id="2593656"/>
    <lineage>
        <taxon>Bacteria</taxon>
        <taxon>Pseudomonadati</taxon>
        <taxon>Pseudomonadota</taxon>
        <taxon>Gammaproteobacteria</taxon>
        <taxon>Alteromonadales</taxon>
        <taxon>Shewanellaceae</taxon>
        <taxon>Shewanella</taxon>
    </lineage>
</organism>
<gene>
    <name evidence="2" type="ORF">FM038_004515</name>
</gene>
<evidence type="ECO:0008006" key="4">
    <source>
        <dbReference type="Google" id="ProtNLM"/>
    </source>
</evidence>
<keyword evidence="1" id="KW-0732">Signal</keyword>
<protein>
    <recommendedName>
        <fullName evidence="4">Secreted protein</fullName>
    </recommendedName>
</protein>
<evidence type="ECO:0000313" key="3">
    <source>
        <dbReference type="Proteomes" id="UP000316416"/>
    </source>
</evidence>
<dbReference type="Proteomes" id="UP000316416">
    <property type="component" value="Chromosome"/>
</dbReference>
<dbReference type="EMBL" id="CP045503">
    <property type="protein sequence ID" value="QPG56770.1"/>
    <property type="molecule type" value="Genomic_DNA"/>
</dbReference>
<sequence>MNNIIKKIIIASFTIVGALSVASSASAGKQNKWILEYTYMSGSSVVGEQVINQCTGSVFTSGQVTASKVLVSSEPCSYDDTNNR</sequence>
<evidence type="ECO:0000313" key="2">
    <source>
        <dbReference type="EMBL" id="QPG56770.1"/>
    </source>
</evidence>